<dbReference type="Proteomes" id="UP000308149">
    <property type="component" value="Chromosome"/>
</dbReference>
<dbReference type="Pfam" id="PF13676">
    <property type="entry name" value="TIR_2"/>
    <property type="match status" value="1"/>
</dbReference>
<dbReference type="PROSITE" id="PS50005">
    <property type="entry name" value="TPR"/>
    <property type="match status" value="1"/>
</dbReference>
<accession>A0A5B7ZPJ5</accession>
<feature type="domain" description="TIR" evidence="4">
    <location>
        <begin position="12"/>
        <end position="140"/>
    </location>
</feature>
<dbReference type="SMART" id="SM00255">
    <property type="entry name" value="TIR"/>
    <property type="match status" value="1"/>
</dbReference>
<dbReference type="OrthoDB" id="1971692at2"/>
<dbReference type="EMBL" id="CP040871">
    <property type="protein sequence ID" value="QDA56545.1"/>
    <property type="molecule type" value="Genomic_DNA"/>
</dbReference>
<proteinExistence type="predicted"/>
<organism evidence="5 6">
    <name type="scientific">Thermomonas aquatica</name>
    <dbReference type="NCBI Taxonomy" id="2202149"/>
    <lineage>
        <taxon>Bacteria</taxon>
        <taxon>Pseudomonadati</taxon>
        <taxon>Pseudomonadota</taxon>
        <taxon>Gammaproteobacteria</taxon>
        <taxon>Lysobacterales</taxon>
        <taxon>Lysobacteraceae</taxon>
        <taxon>Thermomonas</taxon>
    </lineage>
</organism>
<keyword evidence="2 3" id="KW-0802">TPR repeat</keyword>
<reference evidence="5 6" key="1">
    <citation type="submission" date="2019-06" db="EMBL/GenBank/DDBJ databases">
        <title>Thermomonas aquatica sp. nov., isolated from an industrial wastewater treatment plant.</title>
        <authorList>
            <person name="Jeon J.H."/>
            <person name="Park D.-S."/>
        </authorList>
    </citation>
    <scope>NUCLEOTIDE SEQUENCE [LARGE SCALE GENOMIC DNA]</scope>
    <source>
        <strain evidence="5 6">SY21</strain>
    </source>
</reference>
<dbReference type="PANTHER" id="PTHR44858">
    <property type="entry name" value="TETRATRICOPEPTIDE REPEAT PROTEIN 6"/>
    <property type="match status" value="1"/>
</dbReference>
<dbReference type="InterPro" id="IPR019734">
    <property type="entry name" value="TPR_rpt"/>
</dbReference>
<dbReference type="Gene3D" id="1.25.40.10">
    <property type="entry name" value="Tetratricopeptide repeat domain"/>
    <property type="match status" value="2"/>
</dbReference>
<evidence type="ECO:0000259" key="4">
    <source>
        <dbReference type="PROSITE" id="PS50104"/>
    </source>
</evidence>
<dbReference type="GO" id="GO:0007165">
    <property type="term" value="P:signal transduction"/>
    <property type="evidence" value="ECO:0007669"/>
    <property type="project" value="InterPro"/>
</dbReference>
<evidence type="ECO:0000256" key="1">
    <source>
        <dbReference type="ARBA" id="ARBA00022737"/>
    </source>
</evidence>
<dbReference type="Gene3D" id="3.40.50.10140">
    <property type="entry name" value="Toll/interleukin-1 receptor homology (TIR) domain"/>
    <property type="match status" value="1"/>
</dbReference>
<gene>
    <name evidence="5" type="ORF">FHQ07_04060</name>
</gene>
<dbReference type="InterPro" id="IPR035897">
    <property type="entry name" value="Toll_tir_struct_dom_sf"/>
</dbReference>
<evidence type="ECO:0000256" key="2">
    <source>
        <dbReference type="ARBA" id="ARBA00022803"/>
    </source>
</evidence>
<dbReference type="InterPro" id="IPR050498">
    <property type="entry name" value="Ycf3"/>
</dbReference>
<dbReference type="Gene3D" id="3.40.50.10070">
    <property type="entry name" value="TolB, N-terminal domain"/>
    <property type="match status" value="1"/>
</dbReference>
<dbReference type="InterPro" id="IPR011990">
    <property type="entry name" value="TPR-like_helical_dom_sf"/>
</dbReference>
<sequence>MSSGEDAPPEQARPSVFLSYSRADQERVRVLVEALERAGLQVWWDDQIEGGAAYAKAIETALQASDAVIVAWSAHSVGSDWVLDESAHGRDMKKLVPLSLDGTEPPLGFRQYQAIPLAFAHGRIDDASLQAVLRAVLPLAGREAVPRPVARSNAAHDALRRRLLAGGGGALLVAAGVGALGWKRGWFGGAATAAAEGSVAVLPFDNLSGNPGKAYFSDGLSEELRATLARNRKLKVMAKTSSDKFRDSQDGAVRIAGQLGVAFLLDGSVRWAGDQVRVVADLIDGSTGFSRWTHTFERRIDDVFAVQSEIAATVATALAAQVVDPGTPRDQRAASGGTANVAAFDAFLRGRALYETGSDEAAERQSLALFDTAIELDPDYAAAQASRAAALTTLANQYGEVGQRVAMYDQAIAAARRAIALAPKYANAYSMLGFVQFQGKLDARAAREPFEKSDALGRGEANVQARWAQYCARTGRDREATEAMQRALSRDVLNALIYRAAGTVEYAARRFDASIPPLRQALQMNPKMSRAHAHVGDALLNLGKLAQAREEYAAEPVPDFRLAGLAIVEHRDGKQGAARAAMDKLVAELGDSVLYQQAQVLAQWGELDTAMARLLKAREMGDSGLIYARNDPFLDPLRKDPRMAALLAGLGFDG</sequence>
<name>A0A5B7ZPJ5_9GAMM</name>
<feature type="repeat" description="TPR" evidence="3">
    <location>
        <begin position="495"/>
        <end position="528"/>
    </location>
</feature>
<keyword evidence="1" id="KW-0677">Repeat</keyword>
<dbReference type="SUPFAM" id="SSF52200">
    <property type="entry name" value="Toll/Interleukin receptor TIR domain"/>
    <property type="match status" value="1"/>
</dbReference>
<dbReference type="PANTHER" id="PTHR44858:SF1">
    <property type="entry name" value="UDP-N-ACETYLGLUCOSAMINE--PEPTIDE N-ACETYLGLUCOSAMINYLTRANSFERASE SPINDLY-RELATED"/>
    <property type="match status" value="1"/>
</dbReference>
<protein>
    <submittedName>
        <fullName evidence="5">TIR domain-containing protein</fullName>
    </submittedName>
</protein>
<evidence type="ECO:0000256" key="3">
    <source>
        <dbReference type="PROSITE-ProRule" id="PRU00339"/>
    </source>
</evidence>
<evidence type="ECO:0000313" key="6">
    <source>
        <dbReference type="Proteomes" id="UP000308149"/>
    </source>
</evidence>
<keyword evidence="6" id="KW-1185">Reference proteome</keyword>
<evidence type="ECO:0000313" key="5">
    <source>
        <dbReference type="EMBL" id="QDA56545.1"/>
    </source>
</evidence>
<dbReference type="RefSeq" id="WP_139715504.1">
    <property type="nucleotide sequence ID" value="NZ_CP040871.1"/>
</dbReference>
<dbReference type="PROSITE" id="PS50104">
    <property type="entry name" value="TIR"/>
    <property type="match status" value="1"/>
</dbReference>
<dbReference type="InterPro" id="IPR000157">
    <property type="entry name" value="TIR_dom"/>
</dbReference>
<dbReference type="AlphaFoldDB" id="A0A5B7ZPJ5"/>
<dbReference type="SUPFAM" id="SSF48452">
    <property type="entry name" value="TPR-like"/>
    <property type="match status" value="1"/>
</dbReference>
<dbReference type="KEGG" id="thes:FHQ07_04060"/>